<feature type="domain" description="Phospholipase/carboxylesterase/thioesterase" evidence="3">
    <location>
        <begin position="235"/>
        <end position="299"/>
    </location>
</feature>
<dbReference type="PANTHER" id="PTHR10655">
    <property type="entry name" value="LYSOPHOSPHOLIPASE-RELATED"/>
    <property type="match status" value="1"/>
</dbReference>
<dbReference type="Gene3D" id="3.40.50.1820">
    <property type="entry name" value="alpha/beta hydrolase"/>
    <property type="match status" value="1"/>
</dbReference>
<evidence type="ECO:0000256" key="1">
    <source>
        <dbReference type="ARBA" id="ARBA00006499"/>
    </source>
</evidence>
<dbReference type="Proteomes" id="UP000800093">
    <property type="component" value="Unassembled WGS sequence"/>
</dbReference>
<comment type="similarity">
    <text evidence="1">Belongs to the AB hydrolase superfamily. AB hydrolase 2 family.</text>
</comment>
<gene>
    <name evidence="4" type="ORF">CC78DRAFT_554636</name>
</gene>
<feature type="coiled-coil region" evidence="2">
    <location>
        <begin position="205"/>
        <end position="232"/>
    </location>
</feature>
<dbReference type="GO" id="GO:0008474">
    <property type="term" value="F:palmitoyl-(protein) hydrolase activity"/>
    <property type="evidence" value="ECO:0007669"/>
    <property type="project" value="TreeGrafter"/>
</dbReference>
<name>A0A9P4K567_9PLEO</name>
<dbReference type="EMBL" id="ML986642">
    <property type="protein sequence ID" value="KAF2262276.1"/>
    <property type="molecule type" value="Genomic_DNA"/>
</dbReference>
<dbReference type="GO" id="GO:0052689">
    <property type="term" value="F:carboxylic ester hydrolase activity"/>
    <property type="evidence" value="ECO:0007669"/>
    <property type="project" value="TreeGrafter"/>
</dbReference>
<evidence type="ECO:0000313" key="4">
    <source>
        <dbReference type="EMBL" id="KAF2262276.1"/>
    </source>
</evidence>
<evidence type="ECO:0000256" key="2">
    <source>
        <dbReference type="SAM" id="Coils"/>
    </source>
</evidence>
<keyword evidence="2" id="KW-0175">Coiled coil</keyword>
<dbReference type="SUPFAM" id="SSF53474">
    <property type="entry name" value="alpha/beta-Hydrolases"/>
    <property type="match status" value="1"/>
</dbReference>
<proteinExistence type="inferred from homology"/>
<dbReference type="Pfam" id="PF02230">
    <property type="entry name" value="Abhydrolase_2"/>
    <property type="match status" value="2"/>
</dbReference>
<comment type="caution">
    <text evidence="4">The sequence shown here is derived from an EMBL/GenBank/DDBJ whole genome shotgun (WGS) entry which is preliminary data.</text>
</comment>
<organism evidence="4 5">
    <name type="scientific">Lojkania enalia</name>
    <dbReference type="NCBI Taxonomy" id="147567"/>
    <lineage>
        <taxon>Eukaryota</taxon>
        <taxon>Fungi</taxon>
        <taxon>Dikarya</taxon>
        <taxon>Ascomycota</taxon>
        <taxon>Pezizomycotina</taxon>
        <taxon>Dothideomycetes</taxon>
        <taxon>Pleosporomycetidae</taxon>
        <taxon>Pleosporales</taxon>
        <taxon>Pleosporales incertae sedis</taxon>
        <taxon>Lojkania</taxon>
    </lineage>
</organism>
<dbReference type="InterPro" id="IPR050565">
    <property type="entry name" value="LYPA1-2/EST-like"/>
</dbReference>
<dbReference type="AlphaFoldDB" id="A0A9P4K567"/>
<evidence type="ECO:0000259" key="3">
    <source>
        <dbReference type="Pfam" id="PF02230"/>
    </source>
</evidence>
<dbReference type="InterPro" id="IPR003140">
    <property type="entry name" value="PLipase/COase/thioEstase"/>
</dbReference>
<sequence>MSKTSNYPKPLIIPSPAAHKQTIIILHGRGSTAEKFAEPLLTHPVSSTTSPTSLDISPNTESTDTKTFQSYFSNTKFIFPTASLRRAVAYNRSLIHQWFDMFPLDAYPPEHKQNIQVKGLRESVKYVHGLLDEACKEVGGQNVVLMGLSQGCATGLVSLLLWKGEKLGGFVGMCGWCAFRERMLDAIVDVENGEGNDDVFERSGEEIVEERKSKLEKAVEWLKEELEFENESRGSEVPLRDIPVFLSHGMEDERVPFKLGKLVAGILKDVGVDVTWSEYEGLGHWYSADMLKDIVQFVKGLED</sequence>
<dbReference type="PANTHER" id="PTHR10655:SF64">
    <property type="entry name" value="PHOSPHOLIPASE_CARBOXYLESTERASE_THIOESTERASE DOMAIN-CONTAINING PROTEIN"/>
    <property type="match status" value="1"/>
</dbReference>
<dbReference type="OrthoDB" id="2418081at2759"/>
<accession>A0A9P4K567</accession>
<keyword evidence="5" id="KW-1185">Reference proteome</keyword>
<evidence type="ECO:0000313" key="5">
    <source>
        <dbReference type="Proteomes" id="UP000800093"/>
    </source>
</evidence>
<feature type="domain" description="Phospholipase/carboxylesterase/thioesterase" evidence="3">
    <location>
        <begin position="69"/>
        <end position="183"/>
    </location>
</feature>
<dbReference type="InterPro" id="IPR029058">
    <property type="entry name" value="AB_hydrolase_fold"/>
</dbReference>
<reference evidence="5" key="1">
    <citation type="journal article" date="2020" name="Stud. Mycol.">
        <title>101 Dothideomycetes genomes: A test case for predicting lifestyles and emergence of pathogens.</title>
        <authorList>
            <person name="Haridas S."/>
            <person name="Albert R."/>
            <person name="Binder M."/>
            <person name="Bloem J."/>
            <person name="LaButti K."/>
            <person name="Salamov A."/>
            <person name="Andreopoulos B."/>
            <person name="Baker S."/>
            <person name="Barry K."/>
            <person name="Bills G."/>
            <person name="Bluhm B."/>
            <person name="Cannon C."/>
            <person name="Castanera R."/>
            <person name="Culley D."/>
            <person name="Daum C."/>
            <person name="Ezra D."/>
            <person name="Gonzalez J."/>
            <person name="Henrissat B."/>
            <person name="Kuo A."/>
            <person name="Liang C."/>
            <person name="Lipzen A."/>
            <person name="Lutzoni F."/>
            <person name="Magnuson J."/>
            <person name="Mondo S."/>
            <person name="Nolan M."/>
            <person name="Ohm R."/>
            <person name="Pangilinan J."/>
            <person name="Park H.-J."/>
            <person name="Ramirez L."/>
            <person name="Alfaro M."/>
            <person name="Sun H."/>
            <person name="Tritt A."/>
            <person name="Yoshinaga Y."/>
            <person name="Zwiers L.-H."/>
            <person name="Turgeon B."/>
            <person name="Goodwin S."/>
            <person name="Spatafora J."/>
            <person name="Crous P."/>
            <person name="Grigoriev I."/>
        </authorList>
    </citation>
    <scope>NUCLEOTIDE SEQUENCE [LARGE SCALE GENOMIC DNA]</scope>
    <source>
        <strain evidence="5">CBS 304.66</strain>
    </source>
</reference>
<protein>
    <submittedName>
        <fullName evidence="4">Alpha/beta-hydrolase</fullName>
    </submittedName>
</protein>
<dbReference type="GO" id="GO:0005737">
    <property type="term" value="C:cytoplasm"/>
    <property type="evidence" value="ECO:0007669"/>
    <property type="project" value="TreeGrafter"/>
</dbReference>